<dbReference type="OrthoDB" id="178023at2"/>
<reference evidence="2 3" key="1">
    <citation type="submission" date="2016-10" db="EMBL/GenBank/DDBJ databases">
        <authorList>
            <person name="de Groot N.N."/>
        </authorList>
    </citation>
    <scope>NUCLEOTIDE SEQUENCE [LARGE SCALE GENOMIC DNA]</scope>
    <source>
        <strain evidence="2 3">DSM 22012</strain>
    </source>
</reference>
<protein>
    <recommendedName>
        <fullName evidence="4">Outer membrane lipoprotein-sorting protein</fullName>
    </recommendedName>
</protein>
<evidence type="ECO:0008006" key="4">
    <source>
        <dbReference type="Google" id="ProtNLM"/>
    </source>
</evidence>
<dbReference type="Gene3D" id="2.50.20.10">
    <property type="entry name" value="Lipoprotein localisation LolA/LolB/LppX"/>
    <property type="match status" value="1"/>
</dbReference>
<keyword evidence="3" id="KW-1185">Reference proteome</keyword>
<dbReference type="EMBL" id="FNVQ01000001">
    <property type="protein sequence ID" value="SEF90598.1"/>
    <property type="molecule type" value="Genomic_DNA"/>
</dbReference>
<dbReference type="AlphaFoldDB" id="A0A1H5VUF8"/>
<name>A0A1H5VUF8_9GAMM</name>
<keyword evidence="1" id="KW-0732">Signal</keyword>
<proteinExistence type="predicted"/>
<feature type="chain" id="PRO_5009287603" description="Outer membrane lipoprotein-sorting protein" evidence="1">
    <location>
        <begin position="25"/>
        <end position="453"/>
    </location>
</feature>
<gene>
    <name evidence="2" type="ORF">SAMN05444390_101838</name>
</gene>
<feature type="signal peptide" evidence="1">
    <location>
        <begin position="1"/>
        <end position="24"/>
    </location>
</feature>
<dbReference type="InterPro" id="IPR010752">
    <property type="entry name" value="DUF1329"/>
</dbReference>
<dbReference type="Pfam" id="PF07044">
    <property type="entry name" value="DUF1329"/>
    <property type="match status" value="1"/>
</dbReference>
<evidence type="ECO:0000313" key="2">
    <source>
        <dbReference type="EMBL" id="SEF90598.1"/>
    </source>
</evidence>
<evidence type="ECO:0000313" key="3">
    <source>
        <dbReference type="Proteomes" id="UP000236745"/>
    </source>
</evidence>
<sequence length="453" mass="51098">MNLKRTVLASSIALFALNATSALAAVTEEEAAKLGKELTPFGAERAGNGSDIPEWTGGLTSAPAGYTAGGQLVDPFADEKPLYTVTAENYKEYGDLLSDGQKALFEKKPTFKMNVYPTHRTAPIPDWIAKNTYSNALNAQLTPDGNGVTDAYGGIPFPIPQNGKEAIWNHTLRWYGEGKDATYESATIYANGSRTITAGQLIETYPYYYKEGDLNTFNGNIIHLMLEYSLPTRRKGEVTLVRDPVNANEEPRQAWQYIPGQRRVRRAPTIAFDTPDPGSNGLTTYDQAFMFNGSPERFNWELIGKKEMLVPYNSYKFLTAHSKGTPMEEIAQAEHTNTDLERWEKHRVWVVEATLREDSRHIYGKRRFYLDEDSWFALMADMYDGRGELWRYGHSHPVALYADGNIIARALTNYDLQSGDYAMQEYDVIPYSTVATKDDSFYTPQQVRQMARR</sequence>
<organism evidence="2 3">
    <name type="scientific">Marinobacterium lutimaris</name>
    <dbReference type="NCBI Taxonomy" id="568106"/>
    <lineage>
        <taxon>Bacteria</taxon>
        <taxon>Pseudomonadati</taxon>
        <taxon>Pseudomonadota</taxon>
        <taxon>Gammaproteobacteria</taxon>
        <taxon>Oceanospirillales</taxon>
        <taxon>Oceanospirillaceae</taxon>
        <taxon>Marinobacterium</taxon>
    </lineage>
</organism>
<dbReference type="CDD" id="cd16329">
    <property type="entry name" value="LolA_like"/>
    <property type="match status" value="1"/>
</dbReference>
<evidence type="ECO:0000256" key="1">
    <source>
        <dbReference type="SAM" id="SignalP"/>
    </source>
</evidence>
<dbReference type="RefSeq" id="WP_104001793.1">
    <property type="nucleotide sequence ID" value="NZ_FNVQ01000001.1"/>
</dbReference>
<dbReference type="Proteomes" id="UP000236745">
    <property type="component" value="Unassembled WGS sequence"/>
</dbReference>
<accession>A0A1H5VUF8</accession>